<gene>
    <name evidence="4" type="ORF">GCM10010411_37820</name>
</gene>
<accession>A0ABP6C3G2</accession>
<reference evidence="5" key="1">
    <citation type="journal article" date="2019" name="Int. J. Syst. Evol. Microbiol.">
        <title>The Global Catalogue of Microorganisms (GCM) 10K type strain sequencing project: providing services to taxonomists for standard genome sequencing and annotation.</title>
        <authorList>
            <consortium name="The Broad Institute Genomics Platform"/>
            <consortium name="The Broad Institute Genome Sequencing Center for Infectious Disease"/>
            <person name="Wu L."/>
            <person name="Ma J."/>
        </authorList>
    </citation>
    <scope>NUCLEOTIDE SEQUENCE [LARGE SCALE GENOMIC DNA]</scope>
    <source>
        <strain evidence="5">JCM 6833</strain>
    </source>
</reference>
<dbReference type="EMBL" id="BAAATD010000004">
    <property type="protein sequence ID" value="GAA2600576.1"/>
    <property type="molecule type" value="Genomic_DNA"/>
</dbReference>
<dbReference type="InterPro" id="IPR005674">
    <property type="entry name" value="CocE/Ser_esterase"/>
</dbReference>
<sequence length="641" mass="67545">MRSRALTAVWTTLVLTMSVVMAVPAGPSPAAATAVAVAAPQAWAPDPERYGIAVERNLTVKLSDGRLLRADVHTPADTSTGRPAAGPFPVVVGFTPYGKSTSAQLGTHGSGGLNPYLVKRGYIGVVVDVPGTGGSEGKFDLFSPDEARAGAEVVRWAAALPRGNGKVGMLGLSYVAIDQLFTAAEIGPGSPLKAIFPMAASVDPYRDLFTSGGALNVLSPLGLVFGYGVTRVLTPFAELASDPVTALTLAFRNLLQAGPFELRFARDMLTNGPRRYDNAYWKVRAPERVLSKIVANGVAVHLVGGLYDVFQRGEPLLYSGLQNAAAGRPVTAPMRPGQQVSSKYQLTFGPWTHGDMGRGIDLDRLQLQWFDHWLKDRDTGVTDTATPLRVLEPGGASYATANYPLAEAKPVHLSLRSGGRLTSDRPAAGEPSDTLLFTGVSNPCTRSTDQFAAGLLSQLSEAGIGGLCVGPQRKPARGPGEVTYSTEPLDRPMRLAGPIGVTLRASATRPETLWALTLEDVAPDGTSTDVSGGAQLGSMRALDTGRSWPGTSGHWLSPYHRLTKDALRPVPAGEVVRYDVAIRPAFATVPAGHRLRLRVATADFPHLVPLADLPGLLGGRYTVRHDAAAPSGIDLSVVAAP</sequence>
<evidence type="ECO:0000313" key="5">
    <source>
        <dbReference type="Proteomes" id="UP001501509"/>
    </source>
</evidence>
<dbReference type="PANTHER" id="PTHR43056">
    <property type="entry name" value="PEPTIDASE S9 PROLYL OLIGOPEPTIDASE"/>
    <property type="match status" value="1"/>
</dbReference>
<dbReference type="InterPro" id="IPR050585">
    <property type="entry name" value="Xaa-Pro_dipeptidyl-ppase/CocE"/>
</dbReference>
<feature type="domain" description="Xaa-Pro dipeptidyl-peptidase C-terminal" evidence="3">
    <location>
        <begin position="367"/>
        <end position="634"/>
    </location>
</feature>
<keyword evidence="5" id="KW-1185">Reference proteome</keyword>
<feature type="signal peptide" evidence="2">
    <location>
        <begin position="1"/>
        <end position="22"/>
    </location>
</feature>
<dbReference type="Pfam" id="PF02129">
    <property type="entry name" value="Peptidase_S15"/>
    <property type="match status" value="1"/>
</dbReference>
<feature type="chain" id="PRO_5045470782" evidence="2">
    <location>
        <begin position="23"/>
        <end position="641"/>
    </location>
</feature>
<dbReference type="InterPro" id="IPR008979">
    <property type="entry name" value="Galactose-bd-like_sf"/>
</dbReference>
<keyword evidence="1 4" id="KW-0378">Hydrolase</keyword>
<dbReference type="InterPro" id="IPR013736">
    <property type="entry name" value="Xaa-Pro_dipept_C"/>
</dbReference>
<evidence type="ECO:0000256" key="1">
    <source>
        <dbReference type="ARBA" id="ARBA00022801"/>
    </source>
</evidence>
<dbReference type="Gene3D" id="3.40.50.1820">
    <property type="entry name" value="alpha/beta hydrolase"/>
    <property type="match status" value="1"/>
</dbReference>
<protein>
    <submittedName>
        <fullName evidence="4">CocE/NonD family hydrolase</fullName>
    </submittedName>
</protein>
<keyword evidence="2" id="KW-0732">Signal</keyword>
<comment type="caution">
    <text evidence="4">The sequence shown here is derived from an EMBL/GenBank/DDBJ whole genome shotgun (WGS) entry which is preliminary data.</text>
</comment>
<organism evidence="4 5">
    <name type="scientific">Actinomadura fulvescens</name>
    <dbReference type="NCBI Taxonomy" id="46160"/>
    <lineage>
        <taxon>Bacteria</taxon>
        <taxon>Bacillati</taxon>
        <taxon>Actinomycetota</taxon>
        <taxon>Actinomycetes</taxon>
        <taxon>Streptosporangiales</taxon>
        <taxon>Thermomonosporaceae</taxon>
        <taxon>Actinomadura</taxon>
    </lineage>
</organism>
<dbReference type="Gene3D" id="1.10.3020.10">
    <property type="entry name" value="alpha-amino acid ester hydrolase ( Helical cap domain)"/>
    <property type="match status" value="1"/>
</dbReference>
<evidence type="ECO:0000313" key="4">
    <source>
        <dbReference type="EMBL" id="GAA2600576.1"/>
    </source>
</evidence>
<name>A0ABP6C3G2_9ACTN</name>
<dbReference type="PANTHER" id="PTHR43056:SF10">
    <property type="entry name" value="COCE_NOND FAMILY, PUTATIVE (AFU_ORTHOLOGUE AFUA_7G00600)-RELATED"/>
    <property type="match status" value="1"/>
</dbReference>
<evidence type="ECO:0000256" key="2">
    <source>
        <dbReference type="SAM" id="SignalP"/>
    </source>
</evidence>
<evidence type="ECO:0000259" key="3">
    <source>
        <dbReference type="SMART" id="SM00939"/>
    </source>
</evidence>
<dbReference type="SUPFAM" id="SSF53474">
    <property type="entry name" value="alpha/beta-Hydrolases"/>
    <property type="match status" value="1"/>
</dbReference>
<dbReference type="RefSeq" id="WP_344542531.1">
    <property type="nucleotide sequence ID" value="NZ_BAAATD010000004.1"/>
</dbReference>
<dbReference type="InterPro" id="IPR000383">
    <property type="entry name" value="Xaa-Pro-like_dom"/>
</dbReference>
<dbReference type="Proteomes" id="UP001501509">
    <property type="component" value="Unassembled WGS sequence"/>
</dbReference>
<proteinExistence type="predicted"/>
<dbReference type="NCBIfam" id="TIGR00976">
    <property type="entry name" value="CocE_NonD"/>
    <property type="match status" value="1"/>
</dbReference>
<dbReference type="Gene3D" id="2.60.120.260">
    <property type="entry name" value="Galactose-binding domain-like"/>
    <property type="match status" value="1"/>
</dbReference>
<dbReference type="GO" id="GO:0016787">
    <property type="term" value="F:hydrolase activity"/>
    <property type="evidence" value="ECO:0007669"/>
    <property type="project" value="UniProtKB-KW"/>
</dbReference>
<dbReference type="SMART" id="SM00939">
    <property type="entry name" value="PepX_C"/>
    <property type="match status" value="1"/>
</dbReference>
<dbReference type="Pfam" id="PF08530">
    <property type="entry name" value="PepX_C"/>
    <property type="match status" value="1"/>
</dbReference>
<dbReference type="InterPro" id="IPR029058">
    <property type="entry name" value="AB_hydrolase_fold"/>
</dbReference>
<dbReference type="SUPFAM" id="SSF49785">
    <property type="entry name" value="Galactose-binding domain-like"/>
    <property type="match status" value="1"/>
</dbReference>